<comment type="caution">
    <text evidence="2">The sequence shown here is derived from an EMBL/GenBank/DDBJ whole genome shotgun (WGS) entry which is preliminary data.</text>
</comment>
<feature type="region of interest" description="Disordered" evidence="1">
    <location>
        <begin position="496"/>
        <end position="612"/>
    </location>
</feature>
<dbReference type="PANTHER" id="PTHR30348">
    <property type="entry name" value="UNCHARACTERIZED PROTEIN YECE"/>
    <property type="match status" value="1"/>
</dbReference>
<feature type="region of interest" description="Disordered" evidence="1">
    <location>
        <begin position="378"/>
        <end position="457"/>
    </location>
</feature>
<name>A0AAE0L4T8_9CHLO</name>
<dbReference type="InterPro" id="IPR002763">
    <property type="entry name" value="DUF72"/>
</dbReference>
<dbReference type="PANTHER" id="PTHR30348:SF4">
    <property type="entry name" value="DUF72 DOMAIN-CONTAINING PROTEIN"/>
    <property type="match status" value="1"/>
</dbReference>
<keyword evidence="3" id="KW-1185">Reference proteome</keyword>
<organism evidence="2 3">
    <name type="scientific">Cymbomonas tetramitiformis</name>
    <dbReference type="NCBI Taxonomy" id="36881"/>
    <lineage>
        <taxon>Eukaryota</taxon>
        <taxon>Viridiplantae</taxon>
        <taxon>Chlorophyta</taxon>
        <taxon>Pyramimonadophyceae</taxon>
        <taxon>Pyramimonadales</taxon>
        <taxon>Pyramimonadaceae</taxon>
        <taxon>Cymbomonas</taxon>
    </lineage>
</organism>
<dbReference type="Pfam" id="PF01904">
    <property type="entry name" value="DUF72"/>
    <property type="match status" value="1"/>
</dbReference>
<dbReference type="InterPro" id="IPR036520">
    <property type="entry name" value="UPF0759_sf"/>
</dbReference>
<gene>
    <name evidence="2" type="ORF">CYMTET_19500</name>
</gene>
<sequence>MADGSGEAGKVLHGTCGWSDSSIVKCGRFYPSGVKTAEERLETYSAHFPCVEVDSSCYAIPSADTTARWVKRTPHGFRFHFKAFGLFCSGSVAANTLPQRVRQMLPPSLGPGDRAAFSELSAEAKRMLWQHFHEALEPVSRGGRMGVVLFQFHLSFAPTEANRGHVLYCRQQLDAKYAMAVEFRNRSWICEPHASSTFSWMRAHNLGLVAADELLHETMQPDRQQRGLPAGEVRQRMALRLEATNQPQSLYVRVHRRHGTKERLLSEEEVQQWAAELRQALGSLSGPCFFLWGTDWEDAPVVNAGRLDHAMGAPFVYDWRSRRRALAGGAHKSSLHNFLQRPAAITQQAPRTQGEHDSAGGARDPEAAADMLRGQLASPTEKPIPREQAPGSSETAACPRGSLRGWLKSDQEVGTSAQQTLGSPPEPSPAVAPAASAGRPPGGVGATAQSKSPDLDSRVRSTEEWWCEECALWVASSREEHADYHFALQLQGGGAACGESRQEDASRPINMESDIQRTADKPLEGSSRPHAGLKRPRPGSVGSMPHGGSGMQEKQSHRWSPGDESTAARGMPPAQKELRKSKGCSKRNSRDAQTRTLAAFFGARIAKPDEPE</sequence>
<feature type="compositionally biased region" description="Basic and acidic residues" evidence="1">
    <location>
        <begin position="514"/>
        <end position="523"/>
    </location>
</feature>
<proteinExistence type="predicted"/>
<evidence type="ECO:0000256" key="1">
    <source>
        <dbReference type="SAM" id="MobiDB-lite"/>
    </source>
</evidence>
<evidence type="ECO:0008006" key="4">
    <source>
        <dbReference type="Google" id="ProtNLM"/>
    </source>
</evidence>
<dbReference type="Gene3D" id="3.20.20.410">
    <property type="entry name" value="Protein of unknown function UPF0759"/>
    <property type="match status" value="1"/>
</dbReference>
<dbReference type="SUPFAM" id="SSF117396">
    <property type="entry name" value="TM1631-like"/>
    <property type="match status" value="1"/>
</dbReference>
<protein>
    <recommendedName>
        <fullName evidence="4">UBZ3-type domain-containing protein</fullName>
    </recommendedName>
</protein>
<evidence type="ECO:0000313" key="2">
    <source>
        <dbReference type="EMBL" id="KAK3272191.1"/>
    </source>
</evidence>
<evidence type="ECO:0000313" key="3">
    <source>
        <dbReference type="Proteomes" id="UP001190700"/>
    </source>
</evidence>
<feature type="compositionally biased region" description="Polar residues" evidence="1">
    <location>
        <begin position="412"/>
        <end position="421"/>
    </location>
</feature>
<dbReference type="EMBL" id="LGRX02009107">
    <property type="protein sequence ID" value="KAK3272191.1"/>
    <property type="molecule type" value="Genomic_DNA"/>
</dbReference>
<reference evidence="2 3" key="1">
    <citation type="journal article" date="2015" name="Genome Biol. Evol.">
        <title>Comparative Genomics of a Bacterivorous Green Alga Reveals Evolutionary Causalities and Consequences of Phago-Mixotrophic Mode of Nutrition.</title>
        <authorList>
            <person name="Burns J.A."/>
            <person name="Paasch A."/>
            <person name="Narechania A."/>
            <person name="Kim E."/>
        </authorList>
    </citation>
    <scope>NUCLEOTIDE SEQUENCE [LARGE SCALE GENOMIC DNA]</scope>
    <source>
        <strain evidence="2 3">PLY_AMNH</strain>
    </source>
</reference>
<dbReference type="Proteomes" id="UP001190700">
    <property type="component" value="Unassembled WGS sequence"/>
</dbReference>
<accession>A0AAE0L4T8</accession>
<dbReference type="AlphaFoldDB" id="A0AAE0L4T8"/>